<sequence>MTASASSKRIPITSYIRQNDNVSFSFAQNKDTFQSGILGNEDTYLEGTLHLDYEKPTQINRIVLNLKGEEKTKSYENQTLYTGAKLLVNRNYCIQDEEKTITQLDVPFKVSLPHGLPESVTIYDDSGEEIGGINYVLGVIVERKGFLKTTQKVKIRCPLKKTLIMNTTAYQLCGNWGNLLNYSLELPQNNTFAINSSVSIPIKLRLFRSGISIEKVDVTLKTFVNFSFSIPRRVSRKIKEITVASTTVPRHELQENYGNREYSLAAELDIPPGTKPTNTRPGTLIQIIHQLCIKCHLRGATDFVLKELITIANIRQPLGFAKTFQKHVPLSLSSDEPNKAVRGEEDDYIYVYDQNNEQFYSYGISSGSELE</sequence>
<dbReference type="InterPro" id="IPR014752">
    <property type="entry name" value="Arrestin-like_C"/>
</dbReference>
<dbReference type="OrthoDB" id="2333384at2759"/>
<proteinExistence type="predicted"/>
<dbReference type="PANTHER" id="PTHR11188">
    <property type="entry name" value="ARRESTIN DOMAIN CONTAINING PROTEIN"/>
    <property type="match status" value="1"/>
</dbReference>
<dbReference type="Pfam" id="PF02752">
    <property type="entry name" value="Arrestin_C"/>
    <property type="match status" value="1"/>
</dbReference>
<dbReference type="EMBL" id="CAJVPV010000830">
    <property type="protein sequence ID" value="CAG8475646.1"/>
    <property type="molecule type" value="Genomic_DNA"/>
</dbReference>
<protein>
    <submittedName>
        <fullName evidence="2">1334_t:CDS:1</fullName>
    </submittedName>
</protein>
<dbReference type="AlphaFoldDB" id="A0A9N8Z838"/>
<dbReference type="PANTHER" id="PTHR11188:SF17">
    <property type="entry name" value="FI21816P1"/>
    <property type="match status" value="1"/>
</dbReference>
<comment type="caution">
    <text evidence="2">The sequence shown here is derived from an EMBL/GenBank/DDBJ whole genome shotgun (WGS) entry which is preliminary data.</text>
</comment>
<accession>A0A9N8Z838</accession>
<evidence type="ECO:0000259" key="1">
    <source>
        <dbReference type="Pfam" id="PF02752"/>
    </source>
</evidence>
<gene>
    <name evidence="2" type="ORF">AMORRO_LOCUS2062</name>
</gene>
<dbReference type="InterPro" id="IPR011022">
    <property type="entry name" value="Arrestin_C-like"/>
</dbReference>
<evidence type="ECO:0000313" key="3">
    <source>
        <dbReference type="Proteomes" id="UP000789342"/>
    </source>
</evidence>
<dbReference type="GO" id="GO:0015031">
    <property type="term" value="P:protein transport"/>
    <property type="evidence" value="ECO:0007669"/>
    <property type="project" value="TreeGrafter"/>
</dbReference>
<feature type="domain" description="Arrestin C-terminal-like" evidence="1">
    <location>
        <begin position="176"/>
        <end position="313"/>
    </location>
</feature>
<reference evidence="2" key="1">
    <citation type="submission" date="2021-06" db="EMBL/GenBank/DDBJ databases">
        <authorList>
            <person name="Kallberg Y."/>
            <person name="Tangrot J."/>
            <person name="Rosling A."/>
        </authorList>
    </citation>
    <scope>NUCLEOTIDE SEQUENCE</scope>
    <source>
        <strain evidence="2">CL551</strain>
    </source>
</reference>
<dbReference type="Gene3D" id="2.60.40.640">
    <property type="match status" value="1"/>
</dbReference>
<organism evidence="2 3">
    <name type="scientific">Acaulospora morrowiae</name>
    <dbReference type="NCBI Taxonomy" id="94023"/>
    <lineage>
        <taxon>Eukaryota</taxon>
        <taxon>Fungi</taxon>
        <taxon>Fungi incertae sedis</taxon>
        <taxon>Mucoromycota</taxon>
        <taxon>Glomeromycotina</taxon>
        <taxon>Glomeromycetes</taxon>
        <taxon>Diversisporales</taxon>
        <taxon>Acaulosporaceae</taxon>
        <taxon>Acaulospora</taxon>
    </lineage>
</organism>
<dbReference type="Proteomes" id="UP000789342">
    <property type="component" value="Unassembled WGS sequence"/>
</dbReference>
<dbReference type="GO" id="GO:0005737">
    <property type="term" value="C:cytoplasm"/>
    <property type="evidence" value="ECO:0007669"/>
    <property type="project" value="TreeGrafter"/>
</dbReference>
<dbReference type="InterPro" id="IPR050357">
    <property type="entry name" value="Arrestin_domain-protein"/>
</dbReference>
<name>A0A9N8Z838_9GLOM</name>
<evidence type="ECO:0000313" key="2">
    <source>
        <dbReference type="EMBL" id="CAG8475646.1"/>
    </source>
</evidence>
<keyword evidence="3" id="KW-1185">Reference proteome</keyword>